<evidence type="ECO:0000313" key="2">
    <source>
        <dbReference type="EMBL" id="GAA0154807.1"/>
    </source>
</evidence>
<evidence type="ECO:0000313" key="3">
    <source>
        <dbReference type="Proteomes" id="UP001454036"/>
    </source>
</evidence>
<protein>
    <submittedName>
        <fullName evidence="2">Uncharacterized protein</fullName>
    </submittedName>
</protein>
<gene>
    <name evidence="2" type="ORF">LIER_44114</name>
</gene>
<organism evidence="2 3">
    <name type="scientific">Lithospermum erythrorhizon</name>
    <name type="common">Purple gromwell</name>
    <name type="synonym">Lithospermum officinale var. erythrorhizon</name>
    <dbReference type="NCBI Taxonomy" id="34254"/>
    <lineage>
        <taxon>Eukaryota</taxon>
        <taxon>Viridiplantae</taxon>
        <taxon>Streptophyta</taxon>
        <taxon>Embryophyta</taxon>
        <taxon>Tracheophyta</taxon>
        <taxon>Spermatophyta</taxon>
        <taxon>Magnoliopsida</taxon>
        <taxon>eudicotyledons</taxon>
        <taxon>Gunneridae</taxon>
        <taxon>Pentapetalae</taxon>
        <taxon>asterids</taxon>
        <taxon>lamiids</taxon>
        <taxon>Boraginales</taxon>
        <taxon>Boraginaceae</taxon>
        <taxon>Boraginoideae</taxon>
        <taxon>Lithospermeae</taxon>
        <taxon>Lithospermum</taxon>
    </lineage>
</organism>
<feature type="region of interest" description="Disordered" evidence="1">
    <location>
        <begin position="71"/>
        <end position="91"/>
    </location>
</feature>
<dbReference type="AlphaFoldDB" id="A0AAV3PSP2"/>
<name>A0AAV3PSP2_LITER</name>
<dbReference type="Proteomes" id="UP001454036">
    <property type="component" value="Unassembled WGS sequence"/>
</dbReference>
<proteinExistence type="predicted"/>
<comment type="caution">
    <text evidence="2">The sequence shown here is derived from an EMBL/GenBank/DDBJ whole genome shotgun (WGS) entry which is preliminary data.</text>
</comment>
<keyword evidence="3" id="KW-1185">Reference proteome</keyword>
<accession>A0AAV3PSP2</accession>
<sequence length="170" mass="18096">MRIFFSELLNRTQGFPSKVDSGLSSRDSWQRAEASMDETTEAGGASLRPRTILEYEIGGVCIIELEGTSEERGGGISPSSRECAGEKTTGGECVGGLAEETRGRGLEREIGVFVGGAPTSWGGGAWNFPPSAIRPPEKEAETAAAKIAYQIAKIAKSLTHSYQLVRIPFG</sequence>
<reference evidence="2 3" key="1">
    <citation type="submission" date="2024-01" db="EMBL/GenBank/DDBJ databases">
        <title>The complete chloroplast genome sequence of Lithospermum erythrorhizon: insights into the phylogenetic relationship among Boraginaceae species and the maternal lineages of purple gromwells.</title>
        <authorList>
            <person name="Okada T."/>
            <person name="Watanabe K."/>
        </authorList>
    </citation>
    <scope>NUCLEOTIDE SEQUENCE [LARGE SCALE GENOMIC DNA]</scope>
</reference>
<evidence type="ECO:0000256" key="1">
    <source>
        <dbReference type="SAM" id="MobiDB-lite"/>
    </source>
</evidence>
<dbReference type="EMBL" id="BAABME010049109">
    <property type="protein sequence ID" value="GAA0154807.1"/>
    <property type="molecule type" value="Genomic_DNA"/>
</dbReference>